<evidence type="ECO:0000256" key="5">
    <source>
        <dbReference type="ARBA" id="ARBA00022989"/>
    </source>
</evidence>
<dbReference type="Pfam" id="PF07690">
    <property type="entry name" value="MFS_1"/>
    <property type="match status" value="1"/>
</dbReference>
<feature type="transmembrane region" description="Helical" evidence="7">
    <location>
        <begin position="51"/>
        <end position="71"/>
    </location>
</feature>
<dbReference type="AlphaFoldDB" id="A0A5J6V830"/>
<dbReference type="OrthoDB" id="5494559at2"/>
<evidence type="ECO:0000313" key="9">
    <source>
        <dbReference type="Proteomes" id="UP000326546"/>
    </source>
</evidence>
<evidence type="ECO:0000256" key="3">
    <source>
        <dbReference type="ARBA" id="ARBA00022475"/>
    </source>
</evidence>
<feature type="transmembrane region" description="Helical" evidence="7">
    <location>
        <begin position="168"/>
        <end position="194"/>
    </location>
</feature>
<dbReference type="Proteomes" id="UP000326546">
    <property type="component" value="Chromosome"/>
</dbReference>
<gene>
    <name evidence="8" type="ORF">FY030_15740</name>
</gene>
<keyword evidence="9" id="KW-1185">Reference proteome</keyword>
<dbReference type="InterPro" id="IPR036259">
    <property type="entry name" value="MFS_trans_sf"/>
</dbReference>
<evidence type="ECO:0000313" key="8">
    <source>
        <dbReference type="EMBL" id="QFG69965.1"/>
    </source>
</evidence>
<feature type="transmembrane region" description="Helical" evidence="7">
    <location>
        <begin position="22"/>
        <end position="45"/>
    </location>
</feature>
<protein>
    <submittedName>
        <fullName evidence="8">MFS transporter</fullName>
    </submittedName>
</protein>
<evidence type="ECO:0000256" key="4">
    <source>
        <dbReference type="ARBA" id="ARBA00022692"/>
    </source>
</evidence>
<accession>A0A5J6V830</accession>
<dbReference type="GO" id="GO:0022857">
    <property type="term" value="F:transmembrane transporter activity"/>
    <property type="evidence" value="ECO:0007669"/>
    <property type="project" value="InterPro"/>
</dbReference>
<feature type="transmembrane region" description="Helical" evidence="7">
    <location>
        <begin position="288"/>
        <end position="309"/>
    </location>
</feature>
<feature type="transmembrane region" description="Helical" evidence="7">
    <location>
        <begin position="321"/>
        <end position="346"/>
    </location>
</feature>
<dbReference type="PANTHER" id="PTHR23513:SF9">
    <property type="entry name" value="ENTEROBACTIN EXPORTER ENTS"/>
    <property type="match status" value="1"/>
</dbReference>
<proteinExistence type="predicted"/>
<evidence type="ECO:0000256" key="1">
    <source>
        <dbReference type="ARBA" id="ARBA00004429"/>
    </source>
</evidence>
<dbReference type="PANTHER" id="PTHR23513">
    <property type="entry name" value="INTEGRAL MEMBRANE EFFLUX PROTEIN-RELATED"/>
    <property type="match status" value="1"/>
</dbReference>
<keyword evidence="5 7" id="KW-1133">Transmembrane helix</keyword>
<keyword evidence="6 7" id="KW-0472">Membrane</keyword>
<organism evidence="8 9">
    <name type="scientific">Ornithinimicrobium pratense</name>
    <dbReference type="NCBI Taxonomy" id="2593973"/>
    <lineage>
        <taxon>Bacteria</taxon>
        <taxon>Bacillati</taxon>
        <taxon>Actinomycetota</taxon>
        <taxon>Actinomycetes</taxon>
        <taxon>Micrococcales</taxon>
        <taxon>Ornithinimicrobiaceae</taxon>
        <taxon>Ornithinimicrobium</taxon>
    </lineage>
</organism>
<keyword evidence="2" id="KW-0813">Transport</keyword>
<feature type="transmembrane region" description="Helical" evidence="7">
    <location>
        <begin position="257"/>
        <end position="276"/>
    </location>
</feature>
<reference evidence="8 9" key="1">
    <citation type="submission" date="2019-09" db="EMBL/GenBank/DDBJ databases">
        <title>Serinicoccus pratensis sp. nov., isolated from meadow soil.</title>
        <authorList>
            <person name="Zhang W."/>
        </authorList>
    </citation>
    <scope>NUCLEOTIDE SEQUENCE [LARGE SCALE GENOMIC DNA]</scope>
    <source>
        <strain evidence="8 9">W204</strain>
    </source>
</reference>
<dbReference type="SUPFAM" id="SSF103473">
    <property type="entry name" value="MFS general substrate transporter"/>
    <property type="match status" value="1"/>
</dbReference>
<feature type="transmembrane region" description="Helical" evidence="7">
    <location>
        <begin position="408"/>
        <end position="428"/>
    </location>
</feature>
<dbReference type="Gene3D" id="1.20.1250.20">
    <property type="entry name" value="MFS general substrate transporter like domains"/>
    <property type="match status" value="1"/>
</dbReference>
<dbReference type="KEGG" id="serw:FY030_15740"/>
<keyword evidence="3" id="KW-1003">Cell membrane</keyword>
<evidence type="ECO:0000256" key="2">
    <source>
        <dbReference type="ARBA" id="ARBA00022448"/>
    </source>
</evidence>
<sequence length="444" mass="45754">MSARNALVDLAPLRASAPFRRLWVSGILSSLGQQVAVVAVLFQVWDLTRNPFWVGAIGLAQAVPMIVMGLLGGPLADLFDRRVVGMWSTGGQAVAALLLAAQLVLGAYPLPLLLGLISLQTACNALGAPARRTFIARLLPRHLVPAGVALHMLSFQLAMLVGPALGGVLVGAVGPALCYLVNACALAVSCWAVWSLPSMPPRRADELEEVGPDPVAGEVVTTPGRVALLWGRTRRGLGHLTEGMSLVARDPVLRGSFLLDLAAMVLSFPVALFPMINQQLFDGDPRTLGLFMSAVAVGGSIAGLASGLVTRRTHLGRVQLLAVGVWGLALLGFGLASFAGLTWWVLAALVVAGAADTASVTSRAAIVQLATPDSHLGRVSAVEHVVGVAGPDLGNARAGLVAGLTTPAAAAVLGAVSCLAVTVVVALTHREVGRFRVSPPSPNP</sequence>
<dbReference type="RefSeq" id="WP_158062459.1">
    <property type="nucleotide sequence ID" value="NZ_CP044427.1"/>
</dbReference>
<evidence type="ECO:0000256" key="7">
    <source>
        <dbReference type="SAM" id="Phobius"/>
    </source>
</evidence>
<feature type="transmembrane region" description="Helical" evidence="7">
    <location>
        <begin position="83"/>
        <end position="104"/>
    </location>
</feature>
<comment type="subcellular location">
    <subcellularLocation>
        <location evidence="1">Cell inner membrane</location>
        <topology evidence="1">Multi-pass membrane protein</topology>
    </subcellularLocation>
</comment>
<dbReference type="EMBL" id="CP044427">
    <property type="protein sequence ID" value="QFG69965.1"/>
    <property type="molecule type" value="Genomic_DNA"/>
</dbReference>
<keyword evidence="4 7" id="KW-0812">Transmembrane</keyword>
<name>A0A5J6V830_9MICO</name>
<evidence type="ECO:0000256" key="6">
    <source>
        <dbReference type="ARBA" id="ARBA00023136"/>
    </source>
</evidence>
<dbReference type="GO" id="GO:0005886">
    <property type="term" value="C:plasma membrane"/>
    <property type="evidence" value="ECO:0007669"/>
    <property type="project" value="UniProtKB-SubCell"/>
</dbReference>
<dbReference type="CDD" id="cd06173">
    <property type="entry name" value="MFS_MefA_like"/>
    <property type="match status" value="1"/>
</dbReference>
<dbReference type="InterPro" id="IPR011701">
    <property type="entry name" value="MFS"/>
</dbReference>